<reference evidence="4 5" key="1">
    <citation type="journal article" date="2014" name="Genome Announc.">
        <title>Draft Genome Sequence of Brevibacillus panacihumi Strain W25, a Halotolerant Hydrocarbon-Degrading Bacterium.</title>
        <authorList>
            <person name="Wang X."/>
            <person name="Jin D."/>
            <person name="Zhou L."/>
            <person name="Wu L."/>
            <person name="An W."/>
            <person name="Chen Y."/>
            <person name="Zhao L."/>
        </authorList>
    </citation>
    <scope>NUCLEOTIDE SEQUENCE [LARGE SCALE GENOMIC DNA]</scope>
    <source>
        <strain evidence="4 5">W25</strain>
    </source>
</reference>
<dbReference type="AlphaFoldDB" id="V6MDX5"/>
<dbReference type="Gene3D" id="3.20.20.370">
    <property type="entry name" value="Glycoside hydrolase/deacetylase"/>
    <property type="match status" value="1"/>
</dbReference>
<dbReference type="OrthoDB" id="2649545at2"/>
<organism evidence="4 5">
    <name type="scientific">Brevibacillus panacihumi W25</name>
    <dbReference type="NCBI Taxonomy" id="1408254"/>
    <lineage>
        <taxon>Bacteria</taxon>
        <taxon>Bacillati</taxon>
        <taxon>Bacillota</taxon>
        <taxon>Bacilli</taxon>
        <taxon>Bacillales</taxon>
        <taxon>Paenibacillaceae</taxon>
        <taxon>Brevibacillus</taxon>
    </lineage>
</organism>
<dbReference type="PATRIC" id="fig|1408254.3.peg.4441"/>
<evidence type="ECO:0000313" key="5">
    <source>
        <dbReference type="Proteomes" id="UP000017973"/>
    </source>
</evidence>
<evidence type="ECO:0000256" key="1">
    <source>
        <dbReference type="ARBA" id="ARBA00022723"/>
    </source>
</evidence>
<dbReference type="HOGENOM" id="CLU_021264_0_1_9"/>
<gene>
    <name evidence="4" type="ORF">T458_22620</name>
</gene>
<dbReference type="GO" id="GO:0046872">
    <property type="term" value="F:metal ion binding"/>
    <property type="evidence" value="ECO:0007669"/>
    <property type="project" value="UniProtKB-KW"/>
</dbReference>
<dbReference type="SUPFAM" id="SSF88713">
    <property type="entry name" value="Glycoside hydrolase/deacetylase"/>
    <property type="match status" value="1"/>
</dbReference>
<evidence type="ECO:0000259" key="3">
    <source>
        <dbReference type="PROSITE" id="PS51677"/>
    </source>
</evidence>
<dbReference type="PANTHER" id="PTHR10587:SF133">
    <property type="entry name" value="CHITIN DEACETYLASE 1-RELATED"/>
    <property type="match status" value="1"/>
</dbReference>
<name>V6MDX5_9BACL</name>
<dbReference type="RefSeq" id="WP_023558309.1">
    <property type="nucleotide sequence ID" value="NZ_KI629785.1"/>
</dbReference>
<keyword evidence="2" id="KW-0378">Hydrolase</keyword>
<evidence type="ECO:0000256" key="2">
    <source>
        <dbReference type="ARBA" id="ARBA00022801"/>
    </source>
</evidence>
<dbReference type="InterPro" id="IPR050248">
    <property type="entry name" value="Polysacc_deacetylase_ArnD"/>
</dbReference>
<dbReference type="InterPro" id="IPR011330">
    <property type="entry name" value="Glyco_hydro/deAcase_b/a-brl"/>
</dbReference>
<comment type="caution">
    <text evidence="4">The sequence shown here is derived from an EMBL/GenBank/DDBJ whole genome shotgun (WGS) entry which is preliminary data.</text>
</comment>
<feature type="domain" description="NodB homology" evidence="3">
    <location>
        <begin position="50"/>
        <end position="232"/>
    </location>
</feature>
<dbReference type="STRING" id="1408254.T458_22620"/>
<dbReference type="PROSITE" id="PS51677">
    <property type="entry name" value="NODB"/>
    <property type="match status" value="1"/>
</dbReference>
<accession>V6MDX5</accession>
<dbReference type="Proteomes" id="UP000017973">
    <property type="component" value="Unassembled WGS sequence"/>
</dbReference>
<dbReference type="InterPro" id="IPR002509">
    <property type="entry name" value="NODB_dom"/>
</dbReference>
<dbReference type="PANTHER" id="PTHR10587">
    <property type="entry name" value="GLYCOSYL TRANSFERASE-RELATED"/>
    <property type="match status" value="1"/>
</dbReference>
<proteinExistence type="predicted"/>
<dbReference type="CDD" id="cd10917">
    <property type="entry name" value="CE4_NodB_like_6s_7s"/>
    <property type="match status" value="1"/>
</dbReference>
<dbReference type="EMBL" id="AYJU01000017">
    <property type="protein sequence ID" value="EST53573.1"/>
    <property type="molecule type" value="Genomic_DNA"/>
</dbReference>
<dbReference type="Pfam" id="PF01522">
    <property type="entry name" value="Polysacc_deac_1"/>
    <property type="match status" value="1"/>
</dbReference>
<evidence type="ECO:0000313" key="4">
    <source>
        <dbReference type="EMBL" id="EST53573.1"/>
    </source>
</evidence>
<dbReference type="eggNOG" id="COG0726">
    <property type="taxonomic scope" value="Bacteria"/>
</dbReference>
<keyword evidence="1" id="KW-0479">Metal-binding</keyword>
<protein>
    <submittedName>
        <fullName evidence="4">Chitooligosaccharide deacetylase</fullName>
    </submittedName>
</protein>
<dbReference type="GO" id="GO:0016020">
    <property type="term" value="C:membrane"/>
    <property type="evidence" value="ECO:0007669"/>
    <property type="project" value="TreeGrafter"/>
</dbReference>
<dbReference type="GO" id="GO:0005975">
    <property type="term" value="P:carbohydrate metabolic process"/>
    <property type="evidence" value="ECO:0007669"/>
    <property type="project" value="InterPro"/>
</dbReference>
<dbReference type="GO" id="GO:0016810">
    <property type="term" value="F:hydrolase activity, acting on carbon-nitrogen (but not peptide) bonds"/>
    <property type="evidence" value="ECO:0007669"/>
    <property type="project" value="InterPro"/>
</dbReference>
<keyword evidence="5" id="KW-1185">Reference proteome</keyword>
<sequence>MNKQLLSWILLIGLFLLPSQTEIVMAKKEKDRDYYETRGEIVWEVPTNKKVIALTFDDGPDPVYTRQIAELLKQYEAKATFFVVGSRVKAYPGVIQQLAKEKHELANHTYTHPDLRRISPDKLQEEVVATQQEIFRSTNIMTHLFRPPGGYYSESLVDVAKKSGYLVVLWSWHQDTRDWSDPGVKKIVNKVLNNARNGDIVLFHDYGGNRKQTVDALREILPELQKRGYQFITVSEMMKLYDNTKKAGKD</sequence>